<proteinExistence type="predicted"/>
<dbReference type="Proteomes" id="UP001482620">
    <property type="component" value="Unassembled WGS sequence"/>
</dbReference>
<evidence type="ECO:0000313" key="1">
    <source>
        <dbReference type="EMBL" id="MEQ2230992.1"/>
    </source>
</evidence>
<accession>A0ABV0THJ2</accession>
<protein>
    <submittedName>
        <fullName evidence="1">Uncharacterized protein</fullName>
    </submittedName>
</protein>
<keyword evidence="2" id="KW-1185">Reference proteome</keyword>
<gene>
    <name evidence="1" type="ORF">ILYODFUR_034864</name>
</gene>
<name>A0ABV0THJ2_9TELE</name>
<organism evidence="1 2">
    <name type="scientific">Ilyodon furcidens</name>
    <name type="common">goldbreast splitfin</name>
    <dbReference type="NCBI Taxonomy" id="33524"/>
    <lineage>
        <taxon>Eukaryota</taxon>
        <taxon>Metazoa</taxon>
        <taxon>Chordata</taxon>
        <taxon>Craniata</taxon>
        <taxon>Vertebrata</taxon>
        <taxon>Euteleostomi</taxon>
        <taxon>Actinopterygii</taxon>
        <taxon>Neopterygii</taxon>
        <taxon>Teleostei</taxon>
        <taxon>Neoteleostei</taxon>
        <taxon>Acanthomorphata</taxon>
        <taxon>Ovalentaria</taxon>
        <taxon>Atherinomorphae</taxon>
        <taxon>Cyprinodontiformes</taxon>
        <taxon>Goodeidae</taxon>
        <taxon>Ilyodon</taxon>
    </lineage>
</organism>
<reference evidence="1 2" key="1">
    <citation type="submission" date="2021-06" db="EMBL/GenBank/DDBJ databases">
        <authorList>
            <person name="Palmer J.M."/>
        </authorList>
    </citation>
    <scope>NUCLEOTIDE SEQUENCE [LARGE SCALE GENOMIC DNA]</scope>
    <source>
        <strain evidence="2">if_2019</strain>
        <tissue evidence="1">Muscle</tissue>
    </source>
</reference>
<sequence length="112" mass="12324">MPHNRKNHVQNLFVTELMSEFIVPQRLLAGLNKHAFHGAPPGVLVWGAHAVHLALATDRMAILLACNTEEDLCAHVFEADWVITLPVDSLTLDSPHIQIITLSVLSKGADFL</sequence>
<dbReference type="EMBL" id="JAHRIQ010029598">
    <property type="protein sequence ID" value="MEQ2230992.1"/>
    <property type="molecule type" value="Genomic_DNA"/>
</dbReference>
<evidence type="ECO:0000313" key="2">
    <source>
        <dbReference type="Proteomes" id="UP001482620"/>
    </source>
</evidence>
<comment type="caution">
    <text evidence="1">The sequence shown here is derived from an EMBL/GenBank/DDBJ whole genome shotgun (WGS) entry which is preliminary data.</text>
</comment>